<protein>
    <submittedName>
        <fullName evidence="6">Uncharacterized protein</fullName>
    </submittedName>
</protein>
<dbReference type="EMBL" id="JANAVB010029220">
    <property type="protein sequence ID" value="KAJ6815113.1"/>
    <property type="molecule type" value="Genomic_DNA"/>
</dbReference>
<proteinExistence type="predicted"/>
<dbReference type="EMBL" id="JANAVB010003924">
    <property type="protein sequence ID" value="KAJ6849111.1"/>
    <property type="molecule type" value="Genomic_DNA"/>
</dbReference>
<evidence type="ECO:0000313" key="3">
    <source>
        <dbReference type="EMBL" id="KAJ6815112.1"/>
    </source>
</evidence>
<reference evidence="6" key="2">
    <citation type="submission" date="2023-04" db="EMBL/GenBank/DDBJ databases">
        <authorList>
            <person name="Bruccoleri R.E."/>
            <person name="Oakeley E.J."/>
            <person name="Faust A.-M."/>
            <person name="Dessus-Babus S."/>
            <person name="Altorfer M."/>
            <person name="Burckhardt D."/>
            <person name="Oertli M."/>
            <person name="Naumann U."/>
            <person name="Petersen F."/>
            <person name="Wong J."/>
        </authorList>
    </citation>
    <scope>NUCLEOTIDE SEQUENCE</scope>
    <source>
        <strain evidence="6">GSM-AAB239-AS_SAM_17_03QT</strain>
        <tissue evidence="6">Leaf</tissue>
    </source>
</reference>
<dbReference type="Proteomes" id="UP001140949">
    <property type="component" value="Unassembled WGS sequence"/>
</dbReference>
<evidence type="ECO:0000313" key="5">
    <source>
        <dbReference type="EMBL" id="KAJ6849110.1"/>
    </source>
</evidence>
<evidence type="ECO:0000313" key="2">
    <source>
        <dbReference type="EMBL" id="KAJ6815111.1"/>
    </source>
</evidence>
<gene>
    <name evidence="2" type="ORF">M6B38_134945</name>
    <name evidence="3" type="ORF">M6B38_134950</name>
    <name evidence="4" type="ORF">M6B38_134955</name>
    <name evidence="5" type="ORF">M6B38_271060</name>
    <name evidence="6" type="ORF">M6B38_271065</name>
</gene>
<dbReference type="EMBL" id="JANAVB010003924">
    <property type="protein sequence ID" value="KAJ6849110.1"/>
    <property type="molecule type" value="Genomic_DNA"/>
</dbReference>
<feature type="region of interest" description="Disordered" evidence="1">
    <location>
        <begin position="1"/>
        <end position="42"/>
    </location>
</feature>
<organism evidence="6 7">
    <name type="scientific">Iris pallida</name>
    <name type="common">Sweet iris</name>
    <dbReference type="NCBI Taxonomy" id="29817"/>
    <lineage>
        <taxon>Eukaryota</taxon>
        <taxon>Viridiplantae</taxon>
        <taxon>Streptophyta</taxon>
        <taxon>Embryophyta</taxon>
        <taxon>Tracheophyta</taxon>
        <taxon>Spermatophyta</taxon>
        <taxon>Magnoliopsida</taxon>
        <taxon>Liliopsida</taxon>
        <taxon>Asparagales</taxon>
        <taxon>Iridaceae</taxon>
        <taxon>Iridoideae</taxon>
        <taxon>Irideae</taxon>
        <taxon>Iris</taxon>
    </lineage>
</organism>
<evidence type="ECO:0000313" key="6">
    <source>
        <dbReference type="EMBL" id="KAJ6849111.1"/>
    </source>
</evidence>
<feature type="compositionally biased region" description="Basic residues" evidence="1">
    <location>
        <begin position="128"/>
        <end position="138"/>
    </location>
</feature>
<sequence>MGVSTGVAHRGGGDYAFGAGARLGRRSGGRRSGAGARRRKPVDTVRAEVLATLEGGGAHELSAESAARVGGKLQEVAITSTVVARGRKVGADRTGLGGLGAARRGCPMESTPGSGSPVATVAGAVASRRWRRRRSGLR</sequence>
<evidence type="ECO:0000313" key="4">
    <source>
        <dbReference type="EMBL" id="KAJ6815113.1"/>
    </source>
</evidence>
<name>A0AAX6I7Y5_IRIPA</name>
<dbReference type="AlphaFoldDB" id="A0AAX6I7Y5"/>
<evidence type="ECO:0000256" key="1">
    <source>
        <dbReference type="SAM" id="MobiDB-lite"/>
    </source>
</evidence>
<dbReference type="EMBL" id="JANAVB010029220">
    <property type="protein sequence ID" value="KAJ6815112.1"/>
    <property type="molecule type" value="Genomic_DNA"/>
</dbReference>
<comment type="caution">
    <text evidence="6">The sequence shown here is derived from an EMBL/GenBank/DDBJ whole genome shotgun (WGS) entry which is preliminary data.</text>
</comment>
<reference evidence="6" key="1">
    <citation type="journal article" date="2023" name="GigaByte">
        <title>Genome assembly of the bearded iris, Iris pallida Lam.</title>
        <authorList>
            <person name="Bruccoleri R.E."/>
            <person name="Oakeley E.J."/>
            <person name="Faust A.M.E."/>
            <person name="Altorfer M."/>
            <person name="Dessus-Babus S."/>
            <person name="Burckhardt D."/>
            <person name="Oertli M."/>
            <person name="Naumann U."/>
            <person name="Petersen F."/>
            <person name="Wong J."/>
        </authorList>
    </citation>
    <scope>NUCLEOTIDE SEQUENCE</scope>
    <source>
        <strain evidence="6">GSM-AAB239-AS_SAM_17_03QT</strain>
    </source>
</reference>
<dbReference type="EMBL" id="JANAVB010029220">
    <property type="protein sequence ID" value="KAJ6815111.1"/>
    <property type="molecule type" value="Genomic_DNA"/>
</dbReference>
<feature type="region of interest" description="Disordered" evidence="1">
    <location>
        <begin position="93"/>
        <end position="138"/>
    </location>
</feature>
<accession>A0AAX6I7Y5</accession>
<evidence type="ECO:0000313" key="7">
    <source>
        <dbReference type="Proteomes" id="UP001140949"/>
    </source>
</evidence>
<keyword evidence="7" id="KW-1185">Reference proteome</keyword>